<evidence type="ECO:0000313" key="9">
    <source>
        <dbReference type="EMBL" id="UOO81041.1"/>
    </source>
</evidence>
<keyword evidence="3 6" id="KW-0378">Hydrolase</keyword>
<evidence type="ECO:0000259" key="8">
    <source>
        <dbReference type="Pfam" id="PF01435"/>
    </source>
</evidence>
<evidence type="ECO:0000256" key="6">
    <source>
        <dbReference type="RuleBase" id="RU003983"/>
    </source>
</evidence>
<comment type="similarity">
    <text evidence="6">Belongs to the peptidase M48 family.</text>
</comment>
<evidence type="ECO:0000256" key="4">
    <source>
        <dbReference type="ARBA" id="ARBA00022833"/>
    </source>
</evidence>
<evidence type="ECO:0000256" key="1">
    <source>
        <dbReference type="ARBA" id="ARBA00022670"/>
    </source>
</evidence>
<keyword evidence="7" id="KW-0732">Signal</keyword>
<keyword evidence="4 6" id="KW-0862">Zinc</keyword>
<accession>A0ABY4DQ75</accession>
<dbReference type="Pfam" id="PF01435">
    <property type="entry name" value="Peptidase_M48"/>
    <property type="match status" value="1"/>
</dbReference>
<dbReference type="PANTHER" id="PTHR22726:SF1">
    <property type="entry name" value="METALLOENDOPEPTIDASE OMA1, MITOCHONDRIAL"/>
    <property type="match status" value="1"/>
</dbReference>
<feature type="chain" id="PRO_5045188930" evidence="7">
    <location>
        <begin position="27"/>
        <end position="268"/>
    </location>
</feature>
<gene>
    <name evidence="9" type="ORF">LVJ83_08615</name>
</gene>
<evidence type="ECO:0000256" key="7">
    <source>
        <dbReference type="SAM" id="SignalP"/>
    </source>
</evidence>
<evidence type="ECO:0000256" key="5">
    <source>
        <dbReference type="ARBA" id="ARBA00023049"/>
    </source>
</evidence>
<feature type="signal peptide" evidence="7">
    <location>
        <begin position="1"/>
        <end position="26"/>
    </location>
</feature>
<feature type="domain" description="Peptidase M48" evidence="8">
    <location>
        <begin position="62"/>
        <end position="254"/>
    </location>
</feature>
<dbReference type="EMBL" id="CP091508">
    <property type="protein sequence ID" value="UOO81041.1"/>
    <property type="molecule type" value="Genomic_DNA"/>
</dbReference>
<reference evidence="9 10" key="1">
    <citation type="journal article" date="2022" name="Res Sq">
        <title>Evolution of multicellular longitudinally dividing oral cavity symbionts (Neisseriaceae).</title>
        <authorList>
            <person name="Nyongesa S."/>
            <person name="Weber P."/>
            <person name="Bernet E."/>
            <person name="Pullido F."/>
            <person name="Nieckarz M."/>
            <person name="Delaby M."/>
            <person name="Nieves C."/>
            <person name="Viehboeck T."/>
            <person name="Krause N."/>
            <person name="Rivera-Millot A."/>
            <person name="Nakamura A."/>
            <person name="Vischer N."/>
            <person name="VanNieuwenhze M."/>
            <person name="Brun Y."/>
            <person name="Cava F."/>
            <person name="Bulgheresi S."/>
            <person name="Veyrier F."/>
        </authorList>
    </citation>
    <scope>NUCLEOTIDE SEQUENCE [LARGE SCALE GENOMIC DNA]</scope>
    <source>
        <strain evidence="9 10">CCUG 63373m</strain>
    </source>
</reference>
<organism evidence="9 10">
    <name type="scientific">Uruburuella testudinis</name>
    <dbReference type="NCBI Taxonomy" id="1282863"/>
    <lineage>
        <taxon>Bacteria</taxon>
        <taxon>Pseudomonadati</taxon>
        <taxon>Pseudomonadota</taxon>
        <taxon>Betaproteobacteria</taxon>
        <taxon>Neisseriales</taxon>
        <taxon>Neisseriaceae</taxon>
        <taxon>Uruburuella</taxon>
    </lineage>
</organism>
<evidence type="ECO:0000256" key="2">
    <source>
        <dbReference type="ARBA" id="ARBA00022723"/>
    </source>
</evidence>
<dbReference type="PROSITE" id="PS51257">
    <property type="entry name" value="PROKAR_LIPOPROTEIN"/>
    <property type="match status" value="1"/>
</dbReference>
<evidence type="ECO:0000313" key="10">
    <source>
        <dbReference type="Proteomes" id="UP000829817"/>
    </source>
</evidence>
<keyword evidence="2" id="KW-0479">Metal-binding</keyword>
<protein>
    <submittedName>
        <fullName evidence="9">M48 family metallopeptidase</fullName>
    </submittedName>
</protein>
<keyword evidence="10" id="KW-1185">Reference proteome</keyword>
<dbReference type="InterPro" id="IPR001915">
    <property type="entry name" value="Peptidase_M48"/>
</dbReference>
<keyword evidence="5 6" id="KW-0482">Metalloprotease</keyword>
<keyword evidence="1 6" id="KW-0645">Protease</keyword>
<proteinExistence type="inferred from homology"/>
<evidence type="ECO:0000256" key="3">
    <source>
        <dbReference type="ARBA" id="ARBA00022801"/>
    </source>
</evidence>
<dbReference type="InterPro" id="IPR051156">
    <property type="entry name" value="Mito/Outer_Membr_Metalloprot"/>
</dbReference>
<dbReference type="Proteomes" id="UP000829817">
    <property type="component" value="Chromosome"/>
</dbReference>
<dbReference type="Gene3D" id="3.30.2010.10">
    <property type="entry name" value="Metalloproteases ('zincins'), catalytic domain"/>
    <property type="match status" value="1"/>
</dbReference>
<dbReference type="CDD" id="cd07331">
    <property type="entry name" value="M48C_Oma1_like"/>
    <property type="match status" value="1"/>
</dbReference>
<dbReference type="PANTHER" id="PTHR22726">
    <property type="entry name" value="METALLOENDOPEPTIDASE OMA1"/>
    <property type="match status" value="1"/>
</dbReference>
<sequence length="268" mass="29126">MNKTRFLRLSTFIATAAALSGCTSVADMVGYDSATLNASAAKSYTQVVQQAQSKQILDTTSQTSRRIHTVFNRLKPYANQANKTGVPFNWQMSVIKSNELNAWAMPGGKMAMYTGMVDRLKLSNDEIAAVVGHEMTHALLEHSKRAVGQQVLTGLAANIGGAVLQSTTGISSNAAGLSTELLSQYGVNMPFSRSQESEADAGGVRLMAEAGYNPQAAITVWEKMNNVRDNNNTLNAITSSHPTNNARINAIRRMLPEVMPIYERNKRR</sequence>
<dbReference type="RefSeq" id="WP_244784110.1">
    <property type="nucleotide sequence ID" value="NZ_CP091508.1"/>
</dbReference>
<comment type="cofactor">
    <cofactor evidence="6">
        <name>Zn(2+)</name>
        <dbReference type="ChEBI" id="CHEBI:29105"/>
    </cofactor>
    <text evidence="6">Binds 1 zinc ion per subunit.</text>
</comment>
<name>A0ABY4DQ75_9NEIS</name>